<dbReference type="InterPro" id="IPR036590">
    <property type="entry name" value="SRAP-like"/>
</dbReference>
<evidence type="ECO:0000256" key="3">
    <source>
        <dbReference type="ARBA" id="ARBA00022763"/>
    </source>
</evidence>
<accession>A0A553ZZE6</accession>
<keyword evidence="10" id="KW-1185">Reference proteome</keyword>
<dbReference type="GO" id="GO:0006508">
    <property type="term" value="P:proteolysis"/>
    <property type="evidence" value="ECO:0007669"/>
    <property type="project" value="UniProtKB-KW"/>
</dbReference>
<protein>
    <recommendedName>
        <fullName evidence="8">Abasic site processing protein</fullName>
        <ecNumber evidence="8">3.4.-.-</ecNumber>
    </recommendedName>
</protein>
<dbReference type="AlphaFoldDB" id="A0A553ZZE6"/>
<evidence type="ECO:0000256" key="1">
    <source>
        <dbReference type="ARBA" id="ARBA00008136"/>
    </source>
</evidence>
<evidence type="ECO:0000256" key="2">
    <source>
        <dbReference type="ARBA" id="ARBA00022670"/>
    </source>
</evidence>
<dbReference type="Pfam" id="PF02586">
    <property type="entry name" value="SRAP"/>
    <property type="match status" value="1"/>
</dbReference>
<dbReference type="EMBL" id="VLXZ01000005">
    <property type="protein sequence ID" value="TSB46820.1"/>
    <property type="molecule type" value="Genomic_DNA"/>
</dbReference>
<evidence type="ECO:0000256" key="6">
    <source>
        <dbReference type="ARBA" id="ARBA00023125"/>
    </source>
</evidence>
<dbReference type="PANTHER" id="PTHR13604:SF0">
    <property type="entry name" value="ABASIC SITE PROCESSING PROTEIN HMCES"/>
    <property type="match status" value="1"/>
</dbReference>
<comment type="caution">
    <text evidence="9">The sequence shown here is derived from an EMBL/GenBank/DDBJ whole genome shotgun (WGS) entry which is preliminary data.</text>
</comment>
<dbReference type="OrthoDB" id="9782620at2"/>
<dbReference type="SUPFAM" id="SSF143081">
    <property type="entry name" value="BB1717-like"/>
    <property type="match status" value="1"/>
</dbReference>
<gene>
    <name evidence="9" type="ORF">FN960_09210</name>
</gene>
<keyword evidence="3" id="KW-0227">DNA damage</keyword>
<comment type="similarity">
    <text evidence="1 8">Belongs to the SOS response-associated peptidase family.</text>
</comment>
<organism evidence="9 10">
    <name type="scientific">Alkalicoccobacillus porphyridii</name>
    <dbReference type="NCBI Taxonomy" id="2597270"/>
    <lineage>
        <taxon>Bacteria</taxon>
        <taxon>Bacillati</taxon>
        <taxon>Bacillota</taxon>
        <taxon>Bacilli</taxon>
        <taxon>Bacillales</taxon>
        <taxon>Bacillaceae</taxon>
        <taxon>Alkalicoccobacillus</taxon>
    </lineage>
</organism>
<keyword evidence="7" id="KW-0456">Lyase</keyword>
<keyword evidence="5" id="KW-0190">Covalent protein-DNA linkage</keyword>
<evidence type="ECO:0000256" key="5">
    <source>
        <dbReference type="ARBA" id="ARBA00023124"/>
    </source>
</evidence>
<dbReference type="GO" id="GO:0016829">
    <property type="term" value="F:lyase activity"/>
    <property type="evidence" value="ECO:0007669"/>
    <property type="project" value="UniProtKB-KW"/>
</dbReference>
<evidence type="ECO:0000256" key="7">
    <source>
        <dbReference type="ARBA" id="ARBA00023239"/>
    </source>
</evidence>
<dbReference type="EC" id="3.4.-.-" evidence="8"/>
<dbReference type="GO" id="GO:0008233">
    <property type="term" value="F:peptidase activity"/>
    <property type="evidence" value="ECO:0007669"/>
    <property type="project" value="UniProtKB-KW"/>
</dbReference>
<dbReference type="GO" id="GO:0106300">
    <property type="term" value="P:protein-DNA covalent cross-linking repair"/>
    <property type="evidence" value="ECO:0007669"/>
    <property type="project" value="InterPro"/>
</dbReference>
<keyword evidence="4 8" id="KW-0378">Hydrolase</keyword>
<dbReference type="PANTHER" id="PTHR13604">
    <property type="entry name" value="DC12-RELATED"/>
    <property type="match status" value="1"/>
</dbReference>
<evidence type="ECO:0000256" key="4">
    <source>
        <dbReference type="ARBA" id="ARBA00022801"/>
    </source>
</evidence>
<sequence length="217" mass="24871">MCGRFTLFTRPEKIMEELGIQIPLFDPSYNVAPSQNILSVAANSNGTRAGFLKWGLVPSWAKDKKIGPKLINARAETIAEKPAFKSSFYRRRCLIIADSFYEWKRTGNEKRPYRIVIGDEDIITFAGLWDRWTDGEEQINSCTIITTHPNQTMLTLHDRMPVILDKKSREVWLDSNVEDPSQLQSLLTPFQGEMNAYQVSRAVNNPRQNNVQLLRPV</sequence>
<name>A0A553ZZE6_9BACI</name>
<evidence type="ECO:0000313" key="10">
    <source>
        <dbReference type="Proteomes" id="UP000318521"/>
    </source>
</evidence>
<keyword evidence="6" id="KW-0238">DNA-binding</keyword>
<dbReference type="Proteomes" id="UP000318521">
    <property type="component" value="Unassembled WGS sequence"/>
</dbReference>
<evidence type="ECO:0000256" key="8">
    <source>
        <dbReference type="RuleBase" id="RU364100"/>
    </source>
</evidence>
<dbReference type="Gene3D" id="3.90.1680.10">
    <property type="entry name" value="SOS response associated peptidase-like"/>
    <property type="match status" value="1"/>
</dbReference>
<dbReference type="InterPro" id="IPR003738">
    <property type="entry name" value="SRAP"/>
</dbReference>
<dbReference type="GO" id="GO:0003697">
    <property type="term" value="F:single-stranded DNA binding"/>
    <property type="evidence" value="ECO:0007669"/>
    <property type="project" value="InterPro"/>
</dbReference>
<proteinExistence type="inferred from homology"/>
<evidence type="ECO:0000313" key="9">
    <source>
        <dbReference type="EMBL" id="TSB46820.1"/>
    </source>
</evidence>
<keyword evidence="2 8" id="KW-0645">Protease</keyword>
<reference evidence="9 10" key="1">
    <citation type="submission" date="2019-07" db="EMBL/GenBank/DDBJ databases">
        <authorList>
            <person name="Park Y.J."/>
            <person name="Jeong S.E."/>
            <person name="Jung H.S."/>
        </authorList>
    </citation>
    <scope>NUCLEOTIDE SEQUENCE [LARGE SCALE GENOMIC DNA]</scope>
    <source>
        <strain evidence="10">P16(2019)</strain>
    </source>
</reference>